<evidence type="ECO:0000313" key="1">
    <source>
        <dbReference type="EMBL" id="EYC01556.1"/>
    </source>
</evidence>
<proteinExistence type="predicted"/>
<reference evidence="2" key="1">
    <citation type="journal article" date="2015" name="Nat. Genet.">
        <title>The genome and transcriptome of the zoonotic hookworm Ancylostoma ceylanicum identify infection-specific gene families.</title>
        <authorList>
            <person name="Schwarz E.M."/>
            <person name="Hu Y."/>
            <person name="Antoshechkin I."/>
            <person name="Miller M.M."/>
            <person name="Sternberg P.W."/>
            <person name="Aroian R.V."/>
        </authorList>
    </citation>
    <scope>NUCLEOTIDE SEQUENCE</scope>
    <source>
        <strain evidence="2">HY135</strain>
    </source>
</reference>
<dbReference type="Proteomes" id="UP000024635">
    <property type="component" value="Unassembled WGS sequence"/>
</dbReference>
<gene>
    <name evidence="1" type="primary">Acey_s0106.g3755</name>
    <name evidence="1" type="ORF">Y032_0106g3755</name>
</gene>
<dbReference type="EMBL" id="JARK01001442">
    <property type="protein sequence ID" value="EYC01556.1"/>
    <property type="molecule type" value="Genomic_DNA"/>
</dbReference>
<sequence>MNCSHLSSIRIYTINVRSQGKGNAHLVFRDQTGGAITLRQQQTSDGRRVNYAQLYRFVIQAGVISADLVWEQKDMRSLLVAKCSFLLFIRPATHFI</sequence>
<evidence type="ECO:0000313" key="2">
    <source>
        <dbReference type="Proteomes" id="UP000024635"/>
    </source>
</evidence>
<name>A0A016TFU8_9BILA</name>
<organism evidence="1 2">
    <name type="scientific">Ancylostoma ceylanicum</name>
    <dbReference type="NCBI Taxonomy" id="53326"/>
    <lineage>
        <taxon>Eukaryota</taxon>
        <taxon>Metazoa</taxon>
        <taxon>Ecdysozoa</taxon>
        <taxon>Nematoda</taxon>
        <taxon>Chromadorea</taxon>
        <taxon>Rhabditida</taxon>
        <taxon>Rhabditina</taxon>
        <taxon>Rhabditomorpha</taxon>
        <taxon>Strongyloidea</taxon>
        <taxon>Ancylostomatidae</taxon>
        <taxon>Ancylostomatinae</taxon>
        <taxon>Ancylostoma</taxon>
    </lineage>
</organism>
<keyword evidence="2" id="KW-1185">Reference proteome</keyword>
<comment type="caution">
    <text evidence="1">The sequence shown here is derived from an EMBL/GenBank/DDBJ whole genome shotgun (WGS) entry which is preliminary data.</text>
</comment>
<dbReference type="AlphaFoldDB" id="A0A016TFU8"/>
<accession>A0A016TFU8</accession>
<protein>
    <submittedName>
        <fullName evidence="1">Uncharacterized protein</fullName>
    </submittedName>
</protein>